<keyword evidence="3 5" id="KW-0808">Transferase</keyword>
<dbReference type="SUPFAM" id="SSF46973">
    <property type="entry name" value="Enzyme IIa from lactose specific PTS, IIa-lac"/>
    <property type="match status" value="1"/>
</dbReference>
<evidence type="ECO:0000256" key="3">
    <source>
        <dbReference type="ARBA" id="ARBA00022679"/>
    </source>
</evidence>
<dbReference type="PANTHER" id="PTHR34382:SF7">
    <property type="entry name" value="PTS SYSTEM N,N'-DIACETYLCHITOBIOSE-SPECIFIC EIIA COMPONENT"/>
    <property type="match status" value="1"/>
</dbReference>
<dbReference type="InterPro" id="IPR036542">
    <property type="entry name" value="PTS_IIA_lac/cel_sf"/>
</dbReference>
<gene>
    <name evidence="5" type="primary">licA_5</name>
    <name evidence="5" type="ORF">SDC9_158436</name>
</gene>
<dbReference type="GO" id="GO:0009401">
    <property type="term" value="P:phosphoenolpyruvate-dependent sugar phosphotransferase system"/>
    <property type="evidence" value="ECO:0007669"/>
    <property type="project" value="UniProtKB-KW"/>
</dbReference>
<dbReference type="AlphaFoldDB" id="A0A645F9S1"/>
<evidence type="ECO:0000256" key="4">
    <source>
        <dbReference type="ARBA" id="ARBA00022683"/>
    </source>
</evidence>
<dbReference type="PROSITE" id="PS51095">
    <property type="entry name" value="PTS_EIIA_TYPE_3"/>
    <property type="match status" value="1"/>
</dbReference>
<evidence type="ECO:0000256" key="2">
    <source>
        <dbReference type="ARBA" id="ARBA00022597"/>
    </source>
</evidence>
<keyword evidence="2" id="KW-0762">Sugar transport</keyword>
<comment type="caution">
    <text evidence="5">The sequence shown here is derived from an EMBL/GenBank/DDBJ whole genome shotgun (WGS) entry which is preliminary data.</text>
</comment>
<proteinExistence type="predicted"/>
<dbReference type="Gene3D" id="1.20.58.80">
    <property type="entry name" value="Phosphotransferase system, lactose/cellobiose-type IIA subunit"/>
    <property type="match status" value="1"/>
</dbReference>
<organism evidence="5">
    <name type="scientific">bioreactor metagenome</name>
    <dbReference type="NCBI Taxonomy" id="1076179"/>
    <lineage>
        <taxon>unclassified sequences</taxon>
        <taxon>metagenomes</taxon>
        <taxon>ecological metagenomes</taxon>
    </lineage>
</organism>
<dbReference type="PIRSF" id="PIRSF000699">
    <property type="entry name" value="PTS_IILac_III"/>
    <property type="match status" value="1"/>
</dbReference>
<dbReference type="PANTHER" id="PTHR34382">
    <property type="entry name" value="PTS SYSTEM N,N'-DIACETYLCHITOBIOSE-SPECIFIC EIIA COMPONENT"/>
    <property type="match status" value="1"/>
</dbReference>
<dbReference type="GO" id="GO:0016740">
    <property type="term" value="F:transferase activity"/>
    <property type="evidence" value="ECO:0007669"/>
    <property type="project" value="UniProtKB-KW"/>
</dbReference>
<reference evidence="5" key="1">
    <citation type="submission" date="2019-08" db="EMBL/GenBank/DDBJ databases">
        <authorList>
            <person name="Kucharzyk K."/>
            <person name="Murdoch R.W."/>
            <person name="Higgins S."/>
            <person name="Loffler F."/>
        </authorList>
    </citation>
    <scope>NUCLEOTIDE SEQUENCE</scope>
</reference>
<protein>
    <submittedName>
        <fullName evidence="5">Lichenan-specific phosphotransferase enzyme IIA component</fullName>
    </submittedName>
</protein>
<sequence>MDEIEENENSVISLILHSGNASSRAMEAIYASRNKNFDEAEVLLADVKNELALAHREHMEILAKEARGEKFEVNILLMHALDHMSQAHIVYELAKEIVLMRQEYIRKDEIE</sequence>
<name>A0A645F9S1_9ZZZZ</name>
<evidence type="ECO:0000313" key="5">
    <source>
        <dbReference type="EMBL" id="MPN11135.1"/>
    </source>
</evidence>
<keyword evidence="1" id="KW-0813">Transport</keyword>
<dbReference type="EMBL" id="VSSQ01057329">
    <property type="protein sequence ID" value="MPN11135.1"/>
    <property type="molecule type" value="Genomic_DNA"/>
</dbReference>
<keyword evidence="4" id="KW-0598">Phosphotransferase system</keyword>
<evidence type="ECO:0000256" key="1">
    <source>
        <dbReference type="ARBA" id="ARBA00022448"/>
    </source>
</evidence>
<dbReference type="Pfam" id="PF02255">
    <property type="entry name" value="PTS_IIA"/>
    <property type="match status" value="1"/>
</dbReference>
<accession>A0A645F9S1</accession>
<dbReference type="InterPro" id="IPR003188">
    <property type="entry name" value="PTS_IIA_lac/cel"/>
</dbReference>